<accession>A0A7I4YD98</accession>
<name>A0A7I4YD98_HAECO</name>
<dbReference type="InterPro" id="IPR000477">
    <property type="entry name" value="RT_dom"/>
</dbReference>
<dbReference type="PANTHER" id="PTHR47027:SF20">
    <property type="entry name" value="REVERSE TRANSCRIPTASE-LIKE PROTEIN WITH RNA-DIRECTED DNA POLYMERASE DOMAIN"/>
    <property type="match status" value="1"/>
</dbReference>
<feature type="domain" description="Reverse transcriptase" evidence="1">
    <location>
        <begin position="7"/>
        <end position="76"/>
    </location>
</feature>
<dbReference type="Proteomes" id="UP000025227">
    <property type="component" value="Unplaced"/>
</dbReference>
<evidence type="ECO:0000313" key="3">
    <source>
        <dbReference type="WBParaSite" id="HCON_00080360-00001"/>
    </source>
</evidence>
<sequence>MFQRELRVPIEKGVRQGDTISPKLFTTALNHAMLQQDWDGKGININGKKLFNLRFAGDIVLISQKREELQQMVEELDYVRYLHHASPPRTTTIIHC</sequence>
<evidence type="ECO:0000313" key="2">
    <source>
        <dbReference type="Proteomes" id="UP000025227"/>
    </source>
</evidence>
<dbReference type="WBParaSite" id="HCON_00080360-00001">
    <property type="protein sequence ID" value="HCON_00080360-00001"/>
    <property type="gene ID" value="HCON_00080360"/>
</dbReference>
<keyword evidence="2" id="KW-1185">Reference proteome</keyword>
<proteinExistence type="predicted"/>
<dbReference type="PANTHER" id="PTHR47027">
    <property type="entry name" value="REVERSE TRANSCRIPTASE DOMAIN-CONTAINING PROTEIN"/>
    <property type="match status" value="1"/>
</dbReference>
<evidence type="ECO:0000259" key="1">
    <source>
        <dbReference type="Pfam" id="PF00078"/>
    </source>
</evidence>
<reference evidence="3" key="1">
    <citation type="submission" date="2020-12" db="UniProtKB">
        <authorList>
            <consortium name="WormBaseParasite"/>
        </authorList>
    </citation>
    <scope>IDENTIFICATION</scope>
    <source>
        <strain evidence="3">MHco3</strain>
    </source>
</reference>
<protein>
    <submittedName>
        <fullName evidence="3">Reverse transcriptase domain-containing protein</fullName>
    </submittedName>
</protein>
<organism evidence="2 3">
    <name type="scientific">Haemonchus contortus</name>
    <name type="common">Barber pole worm</name>
    <dbReference type="NCBI Taxonomy" id="6289"/>
    <lineage>
        <taxon>Eukaryota</taxon>
        <taxon>Metazoa</taxon>
        <taxon>Ecdysozoa</taxon>
        <taxon>Nematoda</taxon>
        <taxon>Chromadorea</taxon>
        <taxon>Rhabditida</taxon>
        <taxon>Rhabditina</taxon>
        <taxon>Rhabditomorpha</taxon>
        <taxon>Strongyloidea</taxon>
        <taxon>Trichostrongylidae</taxon>
        <taxon>Haemonchus</taxon>
    </lineage>
</organism>
<dbReference type="Pfam" id="PF00078">
    <property type="entry name" value="RVT_1"/>
    <property type="match status" value="1"/>
</dbReference>
<dbReference type="AlphaFoldDB" id="A0A7I4YD98"/>
<dbReference type="OrthoDB" id="5838129at2759"/>
<dbReference type="OMA" id="KIHINNQ"/>